<keyword evidence="3" id="KW-1185">Reference proteome</keyword>
<dbReference type="InterPro" id="IPR049240">
    <property type="entry name" value="DUF6875"/>
</dbReference>
<gene>
    <name evidence="2" type="ORF">POL67_41560</name>
</gene>
<dbReference type="Proteomes" id="UP001221411">
    <property type="component" value="Unassembled WGS sequence"/>
</dbReference>
<accession>A0ABT5F329</accession>
<evidence type="ECO:0000313" key="2">
    <source>
        <dbReference type="EMBL" id="MDC0747892.1"/>
    </source>
</evidence>
<dbReference type="RefSeq" id="WP_271926603.1">
    <property type="nucleotide sequence ID" value="NZ_JAQNDO010000001.1"/>
</dbReference>
<evidence type="ECO:0000313" key="3">
    <source>
        <dbReference type="Proteomes" id="UP001221411"/>
    </source>
</evidence>
<evidence type="ECO:0000259" key="1">
    <source>
        <dbReference type="Pfam" id="PF21780"/>
    </source>
</evidence>
<proteinExistence type="predicted"/>
<dbReference type="Pfam" id="PF21780">
    <property type="entry name" value="DUF6875"/>
    <property type="match status" value="1"/>
</dbReference>
<feature type="domain" description="DUF6875" evidence="1">
    <location>
        <begin position="37"/>
        <end position="209"/>
    </location>
</feature>
<sequence>MNPRIDEMAGEPELISANQLVEQSADLPANARAQLLEVLTWLQTYIAKPNPLLGRKGHVCPFVGPALARFRAIRFHVYQGELHPAAVEPVMRALAARFPTLPPTTEVGREFRAILTLFPDLPNDGGPMLIDPVHFALKPEITAQGLMIGQFYPGCLEPGLHNPDYRPLEAPHPMLVIRSMQLTDLMFLFSRPECLLAYIRKFDVSSRDELMARVAAADIPKLPTRWEEVVDAAFRPDGNVD</sequence>
<comment type="caution">
    <text evidence="2">The sequence shown here is derived from an EMBL/GenBank/DDBJ whole genome shotgun (WGS) entry which is preliminary data.</text>
</comment>
<reference evidence="2 3" key="1">
    <citation type="submission" date="2022-11" db="EMBL/GenBank/DDBJ databases">
        <title>Minimal conservation of predation-associated metabolite biosynthetic gene clusters underscores biosynthetic potential of Myxococcota including descriptions for ten novel species: Archangium lansinium sp. nov., Myxococcus landrumus sp. nov., Nannocystis bai.</title>
        <authorList>
            <person name="Ahearne A."/>
            <person name="Stevens C."/>
            <person name="Dowd S."/>
        </authorList>
    </citation>
    <scope>NUCLEOTIDE SEQUENCE [LARGE SCALE GENOMIC DNA]</scope>
    <source>
        <strain evidence="2 3">RJM3</strain>
    </source>
</reference>
<name>A0ABT5F329_9BACT</name>
<protein>
    <recommendedName>
        <fullName evidence="1">DUF6875 domain-containing protein</fullName>
    </recommendedName>
</protein>
<organism evidence="2 3">
    <name type="scientific">Polyangium mundeleinium</name>
    <dbReference type="NCBI Taxonomy" id="2995306"/>
    <lineage>
        <taxon>Bacteria</taxon>
        <taxon>Pseudomonadati</taxon>
        <taxon>Myxococcota</taxon>
        <taxon>Polyangia</taxon>
        <taxon>Polyangiales</taxon>
        <taxon>Polyangiaceae</taxon>
        <taxon>Polyangium</taxon>
    </lineage>
</organism>
<dbReference type="EMBL" id="JAQNDO010000001">
    <property type="protein sequence ID" value="MDC0747892.1"/>
    <property type="molecule type" value="Genomic_DNA"/>
</dbReference>